<dbReference type="Proteomes" id="UP000245768">
    <property type="component" value="Unassembled WGS sequence"/>
</dbReference>
<protein>
    <recommendedName>
        <fullName evidence="3">NAD(P)-binding domain-containing protein</fullName>
    </recommendedName>
</protein>
<evidence type="ECO:0000313" key="2">
    <source>
        <dbReference type="Proteomes" id="UP000245768"/>
    </source>
</evidence>
<evidence type="ECO:0000313" key="1">
    <source>
        <dbReference type="EMBL" id="PWN92494.1"/>
    </source>
</evidence>
<sequence length="320" mass="34514">MSRPSSHVQLLILGSGWTGNFLLPLLDAQGISYAYTSRTGTRHRHAAQDPITFSTAADESEGAGSITGLDAMPSADNIVVVFPLRSPESATRLVEAYESAHPGGSARWIALGSSGAWGKGVHTSASPPSTPMSPRAESEAALLALDSSSSSSSSSNRRRTAVLNLTGLYDDEIRLPANFAKRVGDSKDKLAGKTSLHLIHGRDLARSVVALAQSSSTAPVWGKRWIVSDTHVYDWWQLMTTLAVPPQKAVVEHADEWVRELMEEHGIPSLPRPVSEQASGSPRFLDRALNSDDFWHAINLRPSVGRCDEQSSSKQKKSLI</sequence>
<dbReference type="Gene3D" id="3.40.50.720">
    <property type="entry name" value="NAD(P)-binding Rossmann-like Domain"/>
    <property type="match status" value="1"/>
</dbReference>
<name>A0A316YUN4_9BASI</name>
<dbReference type="InParanoid" id="A0A316YUN4"/>
<dbReference type="GeneID" id="37041115"/>
<reference evidence="1 2" key="1">
    <citation type="journal article" date="2018" name="Mol. Biol. Evol.">
        <title>Broad Genomic Sampling Reveals a Smut Pathogenic Ancestry of the Fungal Clade Ustilaginomycotina.</title>
        <authorList>
            <person name="Kijpornyongpan T."/>
            <person name="Mondo S.J."/>
            <person name="Barry K."/>
            <person name="Sandor L."/>
            <person name="Lee J."/>
            <person name="Lipzen A."/>
            <person name="Pangilinan J."/>
            <person name="LaButti K."/>
            <person name="Hainaut M."/>
            <person name="Henrissat B."/>
            <person name="Grigoriev I.V."/>
            <person name="Spatafora J.W."/>
            <person name="Aime M.C."/>
        </authorList>
    </citation>
    <scope>NUCLEOTIDE SEQUENCE [LARGE SCALE GENOMIC DNA]</scope>
    <source>
        <strain evidence="1 2">MCA 4198</strain>
    </source>
</reference>
<dbReference type="EMBL" id="KZ819635">
    <property type="protein sequence ID" value="PWN92494.1"/>
    <property type="molecule type" value="Genomic_DNA"/>
</dbReference>
<dbReference type="InterPro" id="IPR036291">
    <property type="entry name" value="NAD(P)-bd_dom_sf"/>
</dbReference>
<dbReference type="SUPFAM" id="SSF51735">
    <property type="entry name" value="NAD(P)-binding Rossmann-fold domains"/>
    <property type="match status" value="1"/>
</dbReference>
<dbReference type="AlphaFoldDB" id="A0A316YUN4"/>
<gene>
    <name evidence="1" type="ORF">FA10DRAFT_240094</name>
</gene>
<keyword evidence="2" id="KW-1185">Reference proteome</keyword>
<accession>A0A316YUN4</accession>
<dbReference type="PANTHER" id="PTHR40129:SF2">
    <property type="entry name" value="KETOPANTOATE REDUCTASE N-TERMINAL DOMAIN-CONTAINING PROTEIN"/>
    <property type="match status" value="1"/>
</dbReference>
<dbReference type="OrthoDB" id="674948at2759"/>
<organism evidence="1 2">
    <name type="scientific">Acaromyces ingoldii</name>
    <dbReference type="NCBI Taxonomy" id="215250"/>
    <lineage>
        <taxon>Eukaryota</taxon>
        <taxon>Fungi</taxon>
        <taxon>Dikarya</taxon>
        <taxon>Basidiomycota</taxon>
        <taxon>Ustilaginomycotina</taxon>
        <taxon>Exobasidiomycetes</taxon>
        <taxon>Exobasidiales</taxon>
        <taxon>Cryptobasidiaceae</taxon>
        <taxon>Acaromyces</taxon>
    </lineage>
</organism>
<dbReference type="PANTHER" id="PTHR40129">
    <property type="entry name" value="KETOPANTOATE REDUCTASE N-TERMINAL DOMAIN-CONTAINING PROTEIN"/>
    <property type="match status" value="1"/>
</dbReference>
<proteinExistence type="predicted"/>
<evidence type="ECO:0008006" key="3">
    <source>
        <dbReference type="Google" id="ProtNLM"/>
    </source>
</evidence>
<dbReference type="RefSeq" id="XP_025379692.1">
    <property type="nucleotide sequence ID" value="XM_025519199.1"/>
</dbReference>
<dbReference type="STRING" id="215250.A0A316YUN4"/>